<dbReference type="InterPro" id="IPR007235">
    <property type="entry name" value="Glyco_trans_28_C"/>
</dbReference>
<keyword evidence="5" id="KW-0328">Glycosyltransferase</keyword>
<protein>
    <recommendedName>
        <fullName evidence="4">UDP-N-acetylglucosamine transferase subunit ALG13</fullName>
        <ecNumber evidence="3">2.4.1.141</ecNumber>
    </recommendedName>
</protein>
<evidence type="ECO:0000256" key="3">
    <source>
        <dbReference type="ARBA" id="ARBA00012614"/>
    </source>
</evidence>
<evidence type="ECO:0000313" key="9">
    <source>
        <dbReference type="EMBL" id="NDJ97883.1"/>
    </source>
</evidence>
<evidence type="ECO:0000256" key="5">
    <source>
        <dbReference type="ARBA" id="ARBA00022676"/>
    </source>
</evidence>
<accession>A0A6B2GAP3</accession>
<keyword evidence="6 9" id="KW-0808">Transferase</keyword>
<dbReference type="InterPro" id="IPR039042">
    <property type="entry name" value="Alg13-like"/>
</dbReference>
<dbReference type="EC" id="2.4.1.141" evidence="3"/>
<keyword evidence="7" id="KW-0256">Endoplasmic reticulum</keyword>
<dbReference type="EMBL" id="GHBR01003844">
    <property type="protein sequence ID" value="NDJ97883.1"/>
    <property type="molecule type" value="Transcribed_RNA"/>
</dbReference>
<dbReference type="GO" id="GO:0006488">
    <property type="term" value="P:dolichol-linked oligosaccharide biosynthetic process"/>
    <property type="evidence" value="ECO:0007669"/>
    <property type="project" value="InterPro"/>
</dbReference>
<dbReference type="PANTHER" id="PTHR12867">
    <property type="entry name" value="GLYCOSYL TRANSFERASE-RELATED"/>
    <property type="match status" value="1"/>
</dbReference>
<name>A0A6B2GAP3_MYXSQ</name>
<evidence type="ECO:0000256" key="1">
    <source>
        <dbReference type="ARBA" id="ARBA00004240"/>
    </source>
</evidence>
<evidence type="ECO:0000256" key="4">
    <source>
        <dbReference type="ARBA" id="ARBA00017468"/>
    </source>
</evidence>
<comment type="similarity">
    <text evidence="2">Belongs to the glycosyltransferase 28 family.</text>
</comment>
<evidence type="ECO:0000256" key="7">
    <source>
        <dbReference type="ARBA" id="ARBA00022824"/>
    </source>
</evidence>
<proteinExistence type="inferred from homology"/>
<sequence>MANLVFVTVGTTSFPELVTAVSSKSFCLALKKTGIKKINIQYGNGQPPDSLYFDANNIEMSCFDFKNSLNKQFEECDVVISHAGAGSVLEGLKHDKKLLVVINEALMNNHQTELAHKLESEEYLLSCLVKNVEESFIKVIKTDFREYNKVMNTKLGVYIESFMCHDS</sequence>
<evidence type="ECO:0000259" key="8">
    <source>
        <dbReference type="Pfam" id="PF04101"/>
    </source>
</evidence>
<dbReference type="Pfam" id="PF04101">
    <property type="entry name" value="Glyco_tran_28_C"/>
    <property type="match status" value="1"/>
</dbReference>
<dbReference type="GO" id="GO:0004577">
    <property type="term" value="F:N-acetylglucosaminyldiphosphodolichol N-acetylglucosaminyltransferase activity"/>
    <property type="evidence" value="ECO:0007669"/>
    <property type="project" value="UniProtKB-EC"/>
</dbReference>
<feature type="domain" description="Glycosyl transferase family 28 C-terminal" evidence="8">
    <location>
        <begin position="5"/>
        <end position="147"/>
    </location>
</feature>
<dbReference type="SUPFAM" id="SSF53756">
    <property type="entry name" value="UDP-Glycosyltransferase/glycogen phosphorylase"/>
    <property type="match status" value="1"/>
</dbReference>
<dbReference type="GO" id="GO:0005783">
    <property type="term" value="C:endoplasmic reticulum"/>
    <property type="evidence" value="ECO:0007669"/>
    <property type="project" value="UniProtKB-SubCell"/>
</dbReference>
<dbReference type="AlphaFoldDB" id="A0A6B2GAP3"/>
<organism evidence="9">
    <name type="scientific">Myxobolus squamalis</name>
    <name type="common">Myxosporean</name>
    <dbReference type="NCBI Taxonomy" id="59785"/>
    <lineage>
        <taxon>Eukaryota</taxon>
        <taxon>Metazoa</taxon>
        <taxon>Cnidaria</taxon>
        <taxon>Myxozoa</taxon>
        <taxon>Myxosporea</taxon>
        <taxon>Bivalvulida</taxon>
        <taxon>Platysporina</taxon>
        <taxon>Myxobolidae</taxon>
        <taxon>Myxobolus</taxon>
    </lineage>
</organism>
<reference evidence="9" key="1">
    <citation type="submission" date="2018-11" db="EMBL/GenBank/DDBJ databases">
        <title>Myxobolus squamalis genome and transcriptome.</title>
        <authorList>
            <person name="Yahalomi D."/>
            <person name="Atkinson S.D."/>
            <person name="Neuhof M."/>
            <person name="Chang E.S."/>
            <person name="Philippe H."/>
            <person name="Cartwright P."/>
            <person name="Bartholomew J.L."/>
            <person name="Huchon D."/>
        </authorList>
    </citation>
    <scope>NUCLEOTIDE SEQUENCE</scope>
    <source>
        <strain evidence="9">71B08</strain>
        <tissue evidence="9">Whole</tissue>
    </source>
</reference>
<dbReference type="Gene3D" id="3.40.50.2000">
    <property type="entry name" value="Glycogen Phosphorylase B"/>
    <property type="match status" value="1"/>
</dbReference>
<evidence type="ECO:0000256" key="2">
    <source>
        <dbReference type="ARBA" id="ARBA00006962"/>
    </source>
</evidence>
<comment type="subcellular location">
    <subcellularLocation>
        <location evidence="1">Endoplasmic reticulum</location>
    </subcellularLocation>
</comment>
<dbReference type="PANTHER" id="PTHR12867:SF6">
    <property type="entry name" value="N-ACETYLGLUCOSAMINYLDIPHOSPHODOLICHOL N-ACETYLGLUCOSAMINYLTRANSFERASE"/>
    <property type="match status" value="1"/>
</dbReference>
<evidence type="ECO:0000256" key="6">
    <source>
        <dbReference type="ARBA" id="ARBA00022679"/>
    </source>
</evidence>